<dbReference type="PANTHER" id="PTHR47966:SF65">
    <property type="entry name" value="ASPARTIC-TYPE ENDOPEPTIDASE"/>
    <property type="match status" value="1"/>
</dbReference>
<dbReference type="InterPro" id="IPR001969">
    <property type="entry name" value="Aspartic_peptidase_AS"/>
</dbReference>
<dbReference type="InterPro" id="IPR021109">
    <property type="entry name" value="Peptidase_aspartic_dom_sf"/>
</dbReference>
<dbReference type="EMBL" id="MU855669">
    <property type="protein sequence ID" value="KAK3900462.1"/>
    <property type="molecule type" value="Genomic_DNA"/>
</dbReference>
<dbReference type="GO" id="GO:0004190">
    <property type="term" value="F:aspartic-type endopeptidase activity"/>
    <property type="evidence" value="ECO:0007669"/>
    <property type="project" value="UniProtKB-KW"/>
</dbReference>
<evidence type="ECO:0000256" key="7">
    <source>
        <dbReference type="RuleBase" id="RU000454"/>
    </source>
</evidence>
<dbReference type="AlphaFoldDB" id="A0AAN6MHX1"/>
<protein>
    <submittedName>
        <fullName evidence="11">Aspartic peptidase domain-containing protein</fullName>
    </submittedName>
</protein>
<reference evidence="11" key="2">
    <citation type="submission" date="2023-05" db="EMBL/GenBank/DDBJ databases">
        <authorList>
            <consortium name="Lawrence Berkeley National Laboratory"/>
            <person name="Steindorff A."/>
            <person name="Hensen N."/>
            <person name="Bonometti L."/>
            <person name="Westerberg I."/>
            <person name="Brannstrom I.O."/>
            <person name="Guillou S."/>
            <person name="Cros-Aarteil S."/>
            <person name="Calhoun S."/>
            <person name="Haridas S."/>
            <person name="Kuo A."/>
            <person name="Mondo S."/>
            <person name="Pangilinan J."/>
            <person name="Riley R."/>
            <person name="Labutti K."/>
            <person name="Andreopoulos B."/>
            <person name="Lipzen A."/>
            <person name="Chen C."/>
            <person name="Yanf M."/>
            <person name="Daum C."/>
            <person name="Ng V."/>
            <person name="Clum A."/>
            <person name="Ohm R."/>
            <person name="Martin F."/>
            <person name="Silar P."/>
            <person name="Natvig D."/>
            <person name="Lalanne C."/>
            <person name="Gautier V."/>
            <person name="Ament-Velasquez S.L."/>
            <person name="Kruys A."/>
            <person name="Hutchinson M.I."/>
            <person name="Powell A.J."/>
            <person name="Barry K."/>
            <person name="Miller A.N."/>
            <person name="Grigoriev I.V."/>
            <person name="Debuchy R."/>
            <person name="Gladieux P."/>
            <person name="Thoren M.H."/>
            <person name="Johannesson H."/>
        </authorList>
    </citation>
    <scope>NUCLEOTIDE SEQUENCE</scope>
    <source>
        <strain evidence="11">CBS 103.79</strain>
    </source>
</reference>
<evidence type="ECO:0000313" key="11">
    <source>
        <dbReference type="EMBL" id="KAK3900462.1"/>
    </source>
</evidence>
<evidence type="ECO:0000256" key="4">
    <source>
        <dbReference type="ARBA" id="ARBA00022750"/>
    </source>
</evidence>
<proteinExistence type="inferred from homology"/>
<keyword evidence="2 7" id="KW-0645">Protease</keyword>
<feature type="transmembrane region" description="Helical" evidence="8">
    <location>
        <begin position="471"/>
        <end position="496"/>
    </location>
</feature>
<evidence type="ECO:0000256" key="2">
    <source>
        <dbReference type="ARBA" id="ARBA00022670"/>
    </source>
</evidence>
<organism evidence="11 12">
    <name type="scientific">Staphylotrichum tortipilum</name>
    <dbReference type="NCBI Taxonomy" id="2831512"/>
    <lineage>
        <taxon>Eukaryota</taxon>
        <taxon>Fungi</taxon>
        <taxon>Dikarya</taxon>
        <taxon>Ascomycota</taxon>
        <taxon>Pezizomycotina</taxon>
        <taxon>Sordariomycetes</taxon>
        <taxon>Sordariomycetidae</taxon>
        <taxon>Sordariales</taxon>
        <taxon>Chaetomiaceae</taxon>
        <taxon>Staphylotrichum</taxon>
    </lineage>
</organism>
<dbReference type="CDD" id="cd05474">
    <property type="entry name" value="SAP_like"/>
    <property type="match status" value="1"/>
</dbReference>
<dbReference type="PROSITE" id="PS51767">
    <property type="entry name" value="PEPTIDASE_A1"/>
    <property type="match status" value="1"/>
</dbReference>
<dbReference type="Proteomes" id="UP001303889">
    <property type="component" value="Unassembled WGS sequence"/>
</dbReference>
<sequence length="497" mass="52375">MRGHNAITVGTLLAGAAHAYAGSGVVQWDIHKPERRQEFNRLRKRASTFEEVITNEQARGGYFATCRLGTPAQNLTLQLDTGSSDIWAPDSGAQVCRSRTSGNSGTINPDLSTTFDVVGKGDFNISYVDGSSSVGDYFTDVFEIGGATLKNMTMGLGLQTDIPYGLVGVGYAVNEAIVGQTASLSSVYPNLPVQMVNEGLINTVAFSLWLNDLDSNSGNILFGGIDTEKYKGDLTRINILPTVKDLFTAFMVSLTSLSAASPSGADTLTSKEFPIPVVLDSGTTLSYLPTDLASQIWKEVGAVYSSELEVAVLPCNMQNSAGHFSFGFAGPNGPRINVSMDELVLDLTSGRPPIFTSGQYRGQDVCEFGIQNFTEAPYLLGDTFLRSAYVVYDLMNNQVGIAATDFNSTNSNVVAFPSRGAQIPSATVAPGQSEATAVPSVTSPAYAASPGFTESAKPGATKNAAGGRPQAFGMGQVVVVGLSMGLMAVVSGVFWVL</sequence>
<reference evidence="11" key="1">
    <citation type="journal article" date="2023" name="Mol. Phylogenet. Evol.">
        <title>Genome-scale phylogeny and comparative genomics of the fungal order Sordariales.</title>
        <authorList>
            <person name="Hensen N."/>
            <person name="Bonometti L."/>
            <person name="Westerberg I."/>
            <person name="Brannstrom I.O."/>
            <person name="Guillou S."/>
            <person name="Cros-Aarteil S."/>
            <person name="Calhoun S."/>
            <person name="Haridas S."/>
            <person name="Kuo A."/>
            <person name="Mondo S."/>
            <person name="Pangilinan J."/>
            <person name="Riley R."/>
            <person name="LaButti K."/>
            <person name="Andreopoulos B."/>
            <person name="Lipzen A."/>
            <person name="Chen C."/>
            <person name="Yan M."/>
            <person name="Daum C."/>
            <person name="Ng V."/>
            <person name="Clum A."/>
            <person name="Steindorff A."/>
            <person name="Ohm R.A."/>
            <person name="Martin F."/>
            <person name="Silar P."/>
            <person name="Natvig D.O."/>
            <person name="Lalanne C."/>
            <person name="Gautier V."/>
            <person name="Ament-Velasquez S.L."/>
            <person name="Kruys A."/>
            <person name="Hutchinson M.I."/>
            <person name="Powell A.J."/>
            <person name="Barry K."/>
            <person name="Miller A.N."/>
            <person name="Grigoriev I.V."/>
            <person name="Debuchy R."/>
            <person name="Gladieux P."/>
            <person name="Hiltunen Thoren M."/>
            <person name="Johannesson H."/>
        </authorList>
    </citation>
    <scope>NUCLEOTIDE SEQUENCE</scope>
    <source>
        <strain evidence="11">CBS 103.79</strain>
    </source>
</reference>
<evidence type="ECO:0000256" key="3">
    <source>
        <dbReference type="ARBA" id="ARBA00022729"/>
    </source>
</evidence>
<keyword evidence="12" id="KW-1185">Reference proteome</keyword>
<dbReference type="Gene3D" id="2.40.70.10">
    <property type="entry name" value="Acid Proteases"/>
    <property type="match status" value="2"/>
</dbReference>
<dbReference type="PANTHER" id="PTHR47966">
    <property type="entry name" value="BETA-SITE APP-CLEAVING ENZYME, ISOFORM A-RELATED"/>
    <property type="match status" value="1"/>
</dbReference>
<evidence type="ECO:0000256" key="9">
    <source>
        <dbReference type="SAM" id="SignalP"/>
    </source>
</evidence>
<feature type="domain" description="Peptidase A1" evidence="10">
    <location>
        <begin position="62"/>
        <end position="402"/>
    </location>
</feature>
<dbReference type="SUPFAM" id="SSF50630">
    <property type="entry name" value="Acid proteases"/>
    <property type="match status" value="1"/>
</dbReference>
<comment type="caution">
    <text evidence="11">The sequence shown here is derived from an EMBL/GenBank/DDBJ whole genome shotgun (WGS) entry which is preliminary data.</text>
</comment>
<dbReference type="InterPro" id="IPR033121">
    <property type="entry name" value="PEPTIDASE_A1"/>
</dbReference>
<keyword evidence="5 7" id="KW-0378">Hydrolase</keyword>
<evidence type="ECO:0000313" key="12">
    <source>
        <dbReference type="Proteomes" id="UP001303889"/>
    </source>
</evidence>
<evidence type="ECO:0000256" key="1">
    <source>
        <dbReference type="ARBA" id="ARBA00007447"/>
    </source>
</evidence>
<evidence type="ECO:0000256" key="6">
    <source>
        <dbReference type="PIRSR" id="PIRSR601461-1"/>
    </source>
</evidence>
<comment type="similarity">
    <text evidence="1 7">Belongs to the peptidase A1 family.</text>
</comment>
<keyword evidence="8" id="KW-0812">Transmembrane</keyword>
<gene>
    <name evidence="11" type="ORF">C8A05DRAFT_17237</name>
</gene>
<dbReference type="InterPro" id="IPR033876">
    <property type="entry name" value="SAP-like"/>
</dbReference>
<dbReference type="GO" id="GO:0006508">
    <property type="term" value="P:proteolysis"/>
    <property type="evidence" value="ECO:0007669"/>
    <property type="project" value="UniProtKB-KW"/>
</dbReference>
<keyword evidence="8" id="KW-0472">Membrane</keyword>
<name>A0AAN6MHX1_9PEZI</name>
<dbReference type="InterPro" id="IPR001461">
    <property type="entry name" value="Aspartic_peptidase_A1"/>
</dbReference>
<dbReference type="PROSITE" id="PS00141">
    <property type="entry name" value="ASP_PROTEASE"/>
    <property type="match status" value="1"/>
</dbReference>
<feature type="active site" evidence="6">
    <location>
        <position position="280"/>
    </location>
</feature>
<feature type="active site" evidence="6">
    <location>
        <position position="80"/>
    </location>
</feature>
<dbReference type="Pfam" id="PF00026">
    <property type="entry name" value="Asp"/>
    <property type="match status" value="1"/>
</dbReference>
<accession>A0AAN6MHX1</accession>
<dbReference type="PRINTS" id="PR00792">
    <property type="entry name" value="PEPSIN"/>
</dbReference>
<evidence type="ECO:0000259" key="10">
    <source>
        <dbReference type="PROSITE" id="PS51767"/>
    </source>
</evidence>
<evidence type="ECO:0000256" key="8">
    <source>
        <dbReference type="SAM" id="Phobius"/>
    </source>
</evidence>
<keyword evidence="8" id="KW-1133">Transmembrane helix</keyword>
<keyword evidence="4 7" id="KW-0064">Aspartyl protease</keyword>
<evidence type="ECO:0000256" key="5">
    <source>
        <dbReference type="ARBA" id="ARBA00022801"/>
    </source>
</evidence>
<feature type="signal peptide" evidence="9">
    <location>
        <begin position="1"/>
        <end position="21"/>
    </location>
</feature>
<keyword evidence="3 9" id="KW-0732">Signal</keyword>
<feature type="chain" id="PRO_5042917177" evidence="9">
    <location>
        <begin position="22"/>
        <end position="497"/>
    </location>
</feature>